<dbReference type="OrthoDB" id="342399at2"/>
<keyword evidence="6 11" id="KW-0238">DNA-binding</keyword>
<dbReference type="InterPro" id="IPR001789">
    <property type="entry name" value="Sig_transdc_resp-reg_receiver"/>
</dbReference>
<feature type="modified residue" description="4-aspartylphosphate" evidence="8">
    <location>
        <position position="55"/>
    </location>
</feature>
<dbReference type="Gene3D" id="3.40.50.2300">
    <property type="match status" value="1"/>
</dbReference>
<proteinExistence type="predicted"/>
<dbReference type="CDD" id="cd17536">
    <property type="entry name" value="REC_YesN-like"/>
    <property type="match status" value="1"/>
</dbReference>
<dbReference type="InterPro" id="IPR011006">
    <property type="entry name" value="CheY-like_superfamily"/>
</dbReference>
<protein>
    <submittedName>
        <fullName evidence="11">DNA-binding response regulator</fullName>
    </submittedName>
</protein>
<dbReference type="PROSITE" id="PS50110">
    <property type="entry name" value="RESPONSE_REGULATORY"/>
    <property type="match status" value="1"/>
</dbReference>
<gene>
    <name evidence="11" type="ORF">CVD27_13760</name>
</gene>
<dbReference type="PANTHER" id="PTHR42713">
    <property type="entry name" value="HISTIDINE KINASE-RELATED"/>
    <property type="match status" value="1"/>
</dbReference>
<keyword evidence="12" id="KW-1185">Reference proteome</keyword>
<dbReference type="GO" id="GO:0043565">
    <property type="term" value="F:sequence-specific DNA binding"/>
    <property type="evidence" value="ECO:0007669"/>
    <property type="project" value="InterPro"/>
</dbReference>
<dbReference type="PANTHER" id="PTHR42713:SF3">
    <property type="entry name" value="TRANSCRIPTIONAL REGULATORY PROTEIN HPTR"/>
    <property type="match status" value="1"/>
</dbReference>
<evidence type="ECO:0000256" key="4">
    <source>
        <dbReference type="ARBA" id="ARBA00023012"/>
    </source>
</evidence>
<dbReference type="SMART" id="SM00342">
    <property type="entry name" value="HTH_ARAC"/>
    <property type="match status" value="1"/>
</dbReference>
<evidence type="ECO:0000256" key="5">
    <source>
        <dbReference type="ARBA" id="ARBA00023015"/>
    </source>
</evidence>
<dbReference type="Proteomes" id="UP000234950">
    <property type="component" value="Unassembled WGS sequence"/>
</dbReference>
<accession>A0A2N5HDZ7</accession>
<feature type="domain" description="HTH araC/xylS-type" evidence="9">
    <location>
        <begin position="427"/>
        <end position="526"/>
    </location>
</feature>
<dbReference type="PRINTS" id="PR00032">
    <property type="entry name" value="HTHARAC"/>
</dbReference>
<dbReference type="Pfam" id="PF12833">
    <property type="entry name" value="HTH_18"/>
    <property type="match status" value="1"/>
</dbReference>
<evidence type="ECO:0000256" key="6">
    <source>
        <dbReference type="ARBA" id="ARBA00023125"/>
    </source>
</evidence>
<dbReference type="InterPro" id="IPR009057">
    <property type="entry name" value="Homeodomain-like_sf"/>
</dbReference>
<reference evidence="11 12" key="1">
    <citation type="submission" date="2017-11" db="EMBL/GenBank/DDBJ databases">
        <title>Comparitive Functional Genomics of Dry Heat Resistant strains isolated from the Viking Spacecraft.</title>
        <authorList>
            <person name="Seuylemezian A."/>
            <person name="Cooper K."/>
            <person name="Vaishampayan P."/>
        </authorList>
    </citation>
    <scope>NUCLEOTIDE SEQUENCE [LARGE SCALE GENOMIC DNA]</scope>
    <source>
        <strain evidence="11 12">V32-6</strain>
    </source>
</reference>
<evidence type="ECO:0000313" key="11">
    <source>
        <dbReference type="EMBL" id="PLS03732.1"/>
    </source>
</evidence>
<evidence type="ECO:0000256" key="1">
    <source>
        <dbReference type="ARBA" id="ARBA00004496"/>
    </source>
</evidence>
<dbReference type="SMART" id="SM00448">
    <property type="entry name" value="REC"/>
    <property type="match status" value="1"/>
</dbReference>
<dbReference type="EMBL" id="PGVE01000052">
    <property type="protein sequence ID" value="PLS03732.1"/>
    <property type="molecule type" value="Genomic_DNA"/>
</dbReference>
<evidence type="ECO:0000256" key="8">
    <source>
        <dbReference type="PROSITE-ProRule" id="PRU00169"/>
    </source>
</evidence>
<dbReference type="Pfam" id="PF17853">
    <property type="entry name" value="GGDEF_2"/>
    <property type="match status" value="1"/>
</dbReference>
<comment type="caution">
    <text evidence="11">The sequence shown here is derived from an EMBL/GenBank/DDBJ whole genome shotgun (WGS) entry which is preliminary data.</text>
</comment>
<keyword evidence="5" id="KW-0805">Transcription regulation</keyword>
<dbReference type="GO" id="GO:0005737">
    <property type="term" value="C:cytoplasm"/>
    <property type="evidence" value="ECO:0007669"/>
    <property type="project" value="UniProtKB-SubCell"/>
</dbReference>
<dbReference type="GO" id="GO:0003700">
    <property type="term" value="F:DNA-binding transcription factor activity"/>
    <property type="evidence" value="ECO:0007669"/>
    <property type="project" value="InterPro"/>
</dbReference>
<evidence type="ECO:0000259" key="9">
    <source>
        <dbReference type="PROSITE" id="PS01124"/>
    </source>
</evidence>
<evidence type="ECO:0000256" key="2">
    <source>
        <dbReference type="ARBA" id="ARBA00022490"/>
    </source>
</evidence>
<dbReference type="SUPFAM" id="SSF46689">
    <property type="entry name" value="Homeodomain-like"/>
    <property type="match status" value="2"/>
</dbReference>
<dbReference type="GO" id="GO:0000160">
    <property type="term" value="P:phosphorelay signal transduction system"/>
    <property type="evidence" value="ECO:0007669"/>
    <property type="project" value="UniProtKB-KW"/>
</dbReference>
<sequence length="531" mass="60889">MYRVVLVDDEEIVREGIRNRIPWGELGFELIGTTENGQEALHMIQSNQVDLLITDISMPIMDGLALTEKVKTIFPSIKVIILSGYDQFEYAQNAIKLGVQDYILKPITSKEMKTLLLDVKKTLDEEMSGKAYLESLRRQVKESLPLLKERFLNQLISFPVSDEEFGRSCSYLSIPLSTPSCMVLLIDFDSMDHGFEETQLLQFAILNLSVEWFRGREEMIAFSNRHGQTVILMSCLNEQHAQELAFSISKEIQEVIQAKLKTAVTIGISNLASQAKDIHVCYQEALAALEYRFILGKNQVIHISDMEKKQSVFSQPLDLEKKLLTNIKVGSIEETHQLIDSIFSYLEKSGLNRCKLYIMELLVMINKTFYELGLEAQPFWGESLGPMTEFHQYKTMNEIKDWLKSVCKDANLLISEKRTSSVKQQVEQAKQYILDHYADSSISLSTICKYLHVSVSYFSLTFKKETGETFVEYLTKFRLEKAKQLLRGTDYKTYEIAEMAGYSDPQYFSTVFKKQVGVSPKDYRSSVQTAR</sequence>
<name>A0A2N5HDZ7_9BACI</name>
<dbReference type="InterPro" id="IPR020449">
    <property type="entry name" value="Tscrpt_reg_AraC-type_HTH"/>
</dbReference>
<keyword evidence="3 8" id="KW-0597">Phosphoprotein</keyword>
<dbReference type="SUPFAM" id="SSF52172">
    <property type="entry name" value="CheY-like"/>
    <property type="match status" value="1"/>
</dbReference>
<dbReference type="AlphaFoldDB" id="A0A2N5HDZ7"/>
<organism evidence="11 12">
    <name type="scientific">Neobacillus cucumis</name>
    <dbReference type="NCBI Taxonomy" id="1740721"/>
    <lineage>
        <taxon>Bacteria</taxon>
        <taxon>Bacillati</taxon>
        <taxon>Bacillota</taxon>
        <taxon>Bacilli</taxon>
        <taxon>Bacillales</taxon>
        <taxon>Bacillaceae</taxon>
        <taxon>Neobacillus</taxon>
    </lineage>
</organism>
<keyword evidence="2" id="KW-0963">Cytoplasm</keyword>
<evidence type="ECO:0000256" key="7">
    <source>
        <dbReference type="ARBA" id="ARBA00023163"/>
    </source>
</evidence>
<evidence type="ECO:0000256" key="3">
    <source>
        <dbReference type="ARBA" id="ARBA00022553"/>
    </source>
</evidence>
<evidence type="ECO:0000259" key="10">
    <source>
        <dbReference type="PROSITE" id="PS50110"/>
    </source>
</evidence>
<dbReference type="Pfam" id="PF00072">
    <property type="entry name" value="Response_reg"/>
    <property type="match status" value="1"/>
</dbReference>
<dbReference type="InterPro" id="IPR018060">
    <property type="entry name" value="HTH_AraC"/>
</dbReference>
<dbReference type="InterPro" id="IPR051552">
    <property type="entry name" value="HptR"/>
</dbReference>
<dbReference type="PROSITE" id="PS01124">
    <property type="entry name" value="HTH_ARAC_FAMILY_2"/>
    <property type="match status" value="1"/>
</dbReference>
<dbReference type="RefSeq" id="WP_101648479.1">
    <property type="nucleotide sequence ID" value="NZ_PGVE01000052.1"/>
</dbReference>
<comment type="subcellular location">
    <subcellularLocation>
        <location evidence="1">Cytoplasm</location>
    </subcellularLocation>
</comment>
<keyword evidence="4" id="KW-0902">Two-component regulatory system</keyword>
<keyword evidence="7" id="KW-0804">Transcription</keyword>
<evidence type="ECO:0000313" key="12">
    <source>
        <dbReference type="Proteomes" id="UP000234950"/>
    </source>
</evidence>
<dbReference type="Gene3D" id="1.10.10.60">
    <property type="entry name" value="Homeodomain-like"/>
    <property type="match status" value="2"/>
</dbReference>
<feature type="domain" description="Response regulatory" evidence="10">
    <location>
        <begin position="3"/>
        <end position="120"/>
    </location>
</feature>
<dbReference type="InterPro" id="IPR041522">
    <property type="entry name" value="CdaR_GGDEF"/>
</dbReference>